<keyword evidence="4" id="KW-0963">Cytoplasm</keyword>
<dbReference type="InterPro" id="IPR036961">
    <property type="entry name" value="Kinesin_motor_dom_sf"/>
</dbReference>
<keyword evidence="6" id="KW-0505">Motor protein</keyword>
<reference evidence="9 10" key="1">
    <citation type="journal article" date="2019" name="Sci. Rep.">
        <title>Orb-weaving spider Araneus ventricosus genome elucidates the spidroin gene catalogue.</title>
        <authorList>
            <person name="Kono N."/>
            <person name="Nakamura H."/>
            <person name="Ohtoshi R."/>
            <person name="Moran D.A.P."/>
            <person name="Shinohara A."/>
            <person name="Yoshida Y."/>
            <person name="Fujiwara M."/>
            <person name="Mori M."/>
            <person name="Tomita M."/>
            <person name="Arakawa K."/>
        </authorList>
    </citation>
    <scope>NUCLEOTIDE SEQUENCE [LARGE SCALE GENOMIC DNA]</scope>
</reference>
<evidence type="ECO:0000256" key="1">
    <source>
        <dbReference type="ARBA" id="ARBA00004245"/>
    </source>
</evidence>
<comment type="similarity">
    <text evidence="5 6">Belongs to the TRAFAC class myosin-kinesin ATPase superfamily. Kinesin family.</text>
</comment>
<dbReference type="Pfam" id="PF00225">
    <property type="entry name" value="Kinesin"/>
    <property type="match status" value="1"/>
</dbReference>
<gene>
    <name evidence="9" type="primary">KIF23_1</name>
    <name evidence="9" type="ORF">AVEN_214817_1</name>
</gene>
<dbReference type="GO" id="GO:0005875">
    <property type="term" value="C:microtubule associated complex"/>
    <property type="evidence" value="ECO:0007669"/>
    <property type="project" value="TreeGrafter"/>
</dbReference>
<evidence type="ECO:0000256" key="5">
    <source>
        <dbReference type="PROSITE-ProRule" id="PRU00283"/>
    </source>
</evidence>
<dbReference type="GO" id="GO:0008017">
    <property type="term" value="F:microtubule binding"/>
    <property type="evidence" value="ECO:0007669"/>
    <property type="project" value="InterPro"/>
</dbReference>
<dbReference type="InterPro" id="IPR027417">
    <property type="entry name" value="P-loop_NTPase"/>
</dbReference>
<sequence>MQTKSPRQCQKEEHQYVPFCSVVTERHLDEFENFLSDECNLELDNFYCGLLSKKKKWVDLWQVVKLCFIFSHGNASVERGFSVNKTMLVENLKEQSLINQRRAYDGIKFLGGVENVSITKRMLLADRGVRHLYRADLVRKEYLDKKASKTQEKRKLENELQQLYNQKRKIRLEKDQEETEFEEKIQILKETRKSLLKENVGEWSQRIADSTIIDDVCGDMNYAVFISYVEIYNNYIYDLLEDATFDPKRKTFNSKMLREDSAHNMYVFGVVENEVKTVDEALALFCKGQQKRKVANTALNTESSRSHSIFTIRVVQAPLDPQGAEILQDKDQIIISQLSLVDLAGSERPLRTRNTGQKLREAGM</sequence>
<dbReference type="GO" id="GO:0007052">
    <property type="term" value="P:mitotic spindle organization"/>
    <property type="evidence" value="ECO:0007669"/>
    <property type="project" value="TreeGrafter"/>
</dbReference>
<dbReference type="PRINTS" id="PR00380">
    <property type="entry name" value="KINESINHEAVY"/>
</dbReference>
<evidence type="ECO:0000259" key="8">
    <source>
        <dbReference type="PROSITE" id="PS50067"/>
    </source>
</evidence>
<dbReference type="PROSITE" id="PS00411">
    <property type="entry name" value="KINESIN_MOTOR_1"/>
    <property type="match status" value="1"/>
</dbReference>
<dbReference type="GO" id="GO:0005874">
    <property type="term" value="C:microtubule"/>
    <property type="evidence" value="ECO:0007669"/>
    <property type="project" value="UniProtKB-KW"/>
</dbReference>
<dbReference type="Gene3D" id="3.40.850.10">
    <property type="entry name" value="Kinesin motor domain"/>
    <property type="match status" value="1"/>
</dbReference>
<dbReference type="OrthoDB" id="6435013at2759"/>
<dbReference type="PANTHER" id="PTHR47969:SF29">
    <property type="entry name" value="KINESIN-LIKE PROTEIN"/>
    <property type="match status" value="1"/>
</dbReference>
<dbReference type="PANTHER" id="PTHR47969">
    <property type="entry name" value="CHROMOSOME-ASSOCIATED KINESIN KIF4A-RELATED"/>
    <property type="match status" value="1"/>
</dbReference>
<comment type="caution">
    <text evidence="9">The sequence shown here is derived from an EMBL/GenBank/DDBJ whole genome shotgun (WGS) entry which is preliminary data.</text>
</comment>
<dbReference type="GO" id="GO:0005524">
    <property type="term" value="F:ATP binding"/>
    <property type="evidence" value="ECO:0007669"/>
    <property type="project" value="UniProtKB-KW"/>
</dbReference>
<dbReference type="SMART" id="SM00129">
    <property type="entry name" value="KISc"/>
    <property type="match status" value="1"/>
</dbReference>
<dbReference type="InterPro" id="IPR019821">
    <property type="entry name" value="Kinesin_motor_CS"/>
</dbReference>
<accession>A0A4Y2W2A8</accession>
<evidence type="ECO:0000256" key="4">
    <source>
        <dbReference type="ARBA" id="ARBA00023212"/>
    </source>
</evidence>
<keyword evidence="6" id="KW-0493">Microtubule</keyword>
<protein>
    <recommendedName>
        <fullName evidence="6">Kinesin-like protein</fullName>
    </recommendedName>
</protein>
<evidence type="ECO:0000313" key="10">
    <source>
        <dbReference type="Proteomes" id="UP000499080"/>
    </source>
</evidence>
<evidence type="ECO:0000313" key="9">
    <source>
        <dbReference type="EMBL" id="GBO30167.1"/>
    </source>
</evidence>
<dbReference type="SUPFAM" id="SSF52540">
    <property type="entry name" value="P-loop containing nucleoside triphosphate hydrolases"/>
    <property type="match status" value="1"/>
</dbReference>
<dbReference type="InterPro" id="IPR001752">
    <property type="entry name" value="Kinesin_motor_dom"/>
</dbReference>
<feature type="coiled-coil region" evidence="7">
    <location>
        <begin position="139"/>
        <end position="198"/>
    </location>
</feature>
<dbReference type="Proteomes" id="UP000499080">
    <property type="component" value="Unassembled WGS sequence"/>
</dbReference>
<keyword evidence="10" id="KW-1185">Reference proteome</keyword>
<keyword evidence="4" id="KW-0206">Cytoskeleton</keyword>
<dbReference type="EMBL" id="BGPR01053347">
    <property type="protein sequence ID" value="GBO30167.1"/>
    <property type="molecule type" value="Genomic_DNA"/>
</dbReference>
<dbReference type="GO" id="GO:0007018">
    <property type="term" value="P:microtubule-based movement"/>
    <property type="evidence" value="ECO:0007669"/>
    <property type="project" value="InterPro"/>
</dbReference>
<keyword evidence="7" id="KW-0175">Coiled coil</keyword>
<organism evidence="9 10">
    <name type="scientific">Araneus ventricosus</name>
    <name type="common">Orbweaver spider</name>
    <name type="synonym">Epeira ventricosa</name>
    <dbReference type="NCBI Taxonomy" id="182803"/>
    <lineage>
        <taxon>Eukaryota</taxon>
        <taxon>Metazoa</taxon>
        <taxon>Ecdysozoa</taxon>
        <taxon>Arthropoda</taxon>
        <taxon>Chelicerata</taxon>
        <taxon>Arachnida</taxon>
        <taxon>Araneae</taxon>
        <taxon>Araneomorphae</taxon>
        <taxon>Entelegynae</taxon>
        <taxon>Araneoidea</taxon>
        <taxon>Araneidae</taxon>
        <taxon>Araneus</taxon>
    </lineage>
</organism>
<dbReference type="GO" id="GO:0003777">
    <property type="term" value="F:microtubule motor activity"/>
    <property type="evidence" value="ECO:0007669"/>
    <property type="project" value="InterPro"/>
</dbReference>
<comment type="caution">
    <text evidence="5">Lacks conserved residue(s) required for the propagation of feature annotation.</text>
</comment>
<proteinExistence type="inferred from homology"/>
<keyword evidence="3 6" id="KW-0067">ATP-binding</keyword>
<evidence type="ECO:0000256" key="3">
    <source>
        <dbReference type="ARBA" id="ARBA00022840"/>
    </source>
</evidence>
<dbReference type="PROSITE" id="PS50067">
    <property type="entry name" value="KINESIN_MOTOR_2"/>
    <property type="match status" value="1"/>
</dbReference>
<keyword evidence="2 6" id="KW-0547">Nucleotide-binding</keyword>
<evidence type="ECO:0000256" key="7">
    <source>
        <dbReference type="SAM" id="Coils"/>
    </source>
</evidence>
<dbReference type="GO" id="GO:0051231">
    <property type="term" value="P:spindle elongation"/>
    <property type="evidence" value="ECO:0007669"/>
    <property type="project" value="TreeGrafter"/>
</dbReference>
<dbReference type="AlphaFoldDB" id="A0A4Y2W2A8"/>
<evidence type="ECO:0000256" key="2">
    <source>
        <dbReference type="ARBA" id="ARBA00022741"/>
    </source>
</evidence>
<feature type="domain" description="Kinesin motor" evidence="8">
    <location>
        <begin position="213"/>
        <end position="364"/>
    </location>
</feature>
<name>A0A4Y2W2A8_ARAVE</name>
<comment type="subcellular location">
    <subcellularLocation>
        <location evidence="1">Cytoplasm</location>
        <location evidence="1">Cytoskeleton</location>
    </subcellularLocation>
</comment>
<evidence type="ECO:0000256" key="6">
    <source>
        <dbReference type="RuleBase" id="RU000394"/>
    </source>
</evidence>
<dbReference type="InterPro" id="IPR027640">
    <property type="entry name" value="Kinesin-like_fam"/>
</dbReference>